<evidence type="ECO:0000313" key="1">
    <source>
        <dbReference type="Proteomes" id="UP000790787"/>
    </source>
</evidence>
<dbReference type="RefSeq" id="XP_075096531.1">
    <property type="nucleotide sequence ID" value="XM_075240430.1"/>
</dbReference>
<reference evidence="1" key="1">
    <citation type="journal article" date="2014" name="Nat. Commun.">
        <title>The tobacco genome sequence and its comparison with those of tomato and potato.</title>
        <authorList>
            <person name="Sierro N."/>
            <person name="Battey J.N."/>
            <person name="Ouadi S."/>
            <person name="Bakaher N."/>
            <person name="Bovet L."/>
            <person name="Willig A."/>
            <person name="Goepfert S."/>
            <person name="Peitsch M.C."/>
            <person name="Ivanov N.V."/>
        </authorList>
    </citation>
    <scope>NUCLEOTIDE SEQUENCE [LARGE SCALE GENOMIC DNA]</scope>
</reference>
<reference evidence="2" key="2">
    <citation type="submission" date="2025-08" db="UniProtKB">
        <authorList>
            <consortium name="RefSeq"/>
        </authorList>
    </citation>
    <scope>IDENTIFICATION</scope>
    <source>
        <tissue evidence="2">Leaf</tissue>
    </source>
</reference>
<organism evidence="1 2">
    <name type="scientific">Nicotiana tabacum</name>
    <name type="common">Common tobacco</name>
    <dbReference type="NCBI Taxonomy" id="4097"/>
    <lineage>
        <taxon>Eukaryota</taxon>
        <taxon>Viridiplantae</taxon>
        <taxon>Streptophyta</taxon>
        <taxon>Embryophyta</taxon>
        <taxon>Tracheophyta</taxon>
        <taxon>Spermatophyta</taxon>
        <taxon>Magnoliopsida</taxon>
        <taxon>eudicotyledons</taxon>
        <taxon>Gunneridae</taxon>
        <taxon>Pentapetalae</taxon>
        <taxon>asterids</taxon>
        <taxon>lamiids</taxon>
        <taxon>Solanales</taxon>
        <taxon>Solanaceae</taxon>
        <taxon>Nicotianoideae</taxon>
        <taxon>Nicotianeae</taxon>
        <taxon>Nicotiana</taxon>
    </lineage>
</organism>
<protein>
    <submittedName>
        <fullName evidence="2">Uncharacterized protein LOC142174604</fullName>
    </submittedName>
</protein>
<keyword evidence="1" id="KW-1185">Reference proteome</keyword>
<sequence>MSVITWNVRGFNKAYKQKKTKEFIKQNKKAVITLVEHRIKEQKATGIINKIAPGWQWISNFSSNNKSRIWILWDQRIFEFESIDIDCQYIHGQVRTHSRLLAFGFTTIYFLYTIKDTLSMWQKLRQINSIQQGPWLAMGDFNSVLNSQDRQHGTIIQDVETKDFREFMSDDTGMNELPDVGRDYTWTNNHTYNRIDRGLVNINWMMTMPDLCIQILEPSFSNHSPLKLMISQMRRKKAKQVWNTNGDTGKLQGVWNKLKRVKQVIKGLNTQHYKGVEDRIKETIRELQEVQEKIGCKMMNTELIEEEKELKKNLEKWILIEESIYRQRSRYSG</sequence>
<accession>A0AC58TH25</accession>
<gene>
    <name evidence="2" type="primary">LOC142174604</name>
</gene>
<name>A0AC58TH25_TOBAC</name>
<proteinExistence type="predicted"/>
<evidence type="ECO:0000313" key="2">
    <source>
        <dbReference type="RefSeq" id="XP_075096531.1"/>
    </source>
</evidence>
<dbReference type="Proteomes" id="UP000790787">
    <property type="component" value="Chromosome 20"/>
</dbReference>